<dbReference type="Gene3D" id="3.40.1810.10">
    <property type="entry name" value="Transcription factor, MADS-box"/>
    <property type="match status" value="1"/>
</dbReference>
<dbReference type="SUPFAM" id="SSF55455">
    <property type="entry name" value="SRF-like"/>
    <property type="match status" value="1"/>
</dbReference>
<keyword evidence="10" id="KW-1185">Reference proteome</keyword>
<dbReference type="GO" id="GO:0000981">
    <property type="term" value="F:DNA-binding transcription factor activity, RNA polymerase II-specific"/>
    <property type="evidence" value="ECO:0007669"/>
    <property type="project" value="TreeGrafter"/>
</dbReference>
<gene>
    <name evidence="9" type="ORF">BD324DRAFT_200472</name>
</gene>
<dbReference type="GO" id="GO:0045944">
    <property type="term" value="P:positive regulation of transcription by RNA polymerase II"/>
    <property type="evidence" value="ECO:0007669"/>
    <property type="project" value="InterPro"/>
</dbReference>
<dbReference type="InParanoid" id="A0A1Y1U8I8"/>
<dbReference type="GO" id="GO:0000978">
    <property type="term" value="F:RNA polymerase II cis-regulatory region sequence-specific DNA binding"/>
    <property type="evidence" value="ECO:0007669"/>
    <property type="project" value="TreeGrafter"/>
</dbReference>
<feature type="compositionally biased region" description="Basic and acidic residues" evidence="7">
    <location>
        <begin position="210"/>
        <end position="219"/>
    </location>
</feature>
<feature type="compositionally biased region" description="Polar residues" evidence="7">
    <location>
        <begin position="264"/>
        <end position="296"/>
    </location>
</feature>
<dbReference type="CDD" id="cd00265">
    <property type="entry name" value="MADS_MEF2_like"/>
    <property type="match status" value="1"/>
</dbReference>
<dbReference type="PROSITE" id="PS50066">
    <property type="entry name" value="MADS_BOX_2"/>
    <property type="match status" value="1"/>
</dbReference>
<dbReference type="GO" id="GO:0005634">
    <property type="term" value="C:nucleus"/>
    <property type="evidence" value="ECO:0007669"/>
    <property type="project" value="UniProtKB-SubCell"/>
</dbReference>
<organism evidence="9 10">
    <name type="scientific">Kockovaella imperatae</name>
    <dbReference type="NCBI Taxonomy" id="4999"/>
    <lineage>
        <taxon>Eukaryota</taxon>
        <taxon>Fungi</taxon>
        <taxon>Dikarya</taxon>
        <taxon>Basidiomycota</taxon>
        <taxon>Agaricomycotina</taxon>
        <taxon>Tremellomycetes</taxon>
        <taxon>Tremellales</taxon>
        <taxon>Cuniculitremaceae</taxon>
        <taxon>Kockovaella</taxon>
    </lineage>
</organism>
<keyword evidence="5" id="KW-0539">Nucleus</keyword>
<dbReference type="InterPro" id="IPR033896">
    <property type="entry name" value="MEF2-like_N"/>
</dbReference>
<feature type="compositionally biased region" description="Polar residues" evidence="7">
    <location>
        <begin position="232"/>
        <end position="247"/>
    </location>
</feature>
<reference evidence="9 10" key="1">
    <citation type="submission" date="2017-03" db="EMBL/GenBank/DDBJ databases">
        <title>Widespread Adenine N6-methylation of Active Genes in Fungi.</title>
        <authorList>
            <consortium name="DOE Joint Genome Institute"/>
            <person name="Mondo S.J."/>
            <person name="Dannebaum R.O."/>
            <person name="Kuo R.C."/>
            <person name="Louie K.B."/>
            <person name="Bewick A.J."/>
            <person name="Labutti K."/>
            <person name="Haridas S."/>
            <person name="Kuo A."/>
            <person name="Salamov A."/>
            <person name="Ahrendt S.R."/>
            <person name="Lau R."/>
            <person name="Bowen B.P."/>
            <person name="Lipzen A."/>
            <person name="Sullivan W."/>
            <person name="Andreopoulos W.B."/>
            <person name="Clum A."/>
            <person name="Lindquist E."/>
            <person name="Daum C."/>
            <person name="Northen T.R."/>
            <person name="Ramamoorthy G."/>
            <person name="Schmitz R.J."/>
            <person name="Gryganskyi A."/>
            <person name="Culley D."/>
            <person name="Magnuson J."/>
            <person name="James T.Y."/>
            <person name="O'Malley M.A."/>
            <person name="Stajich J.E."/>
            <person name="Spatafora J.W."/>
            <person name="Visel A."/>
            <person name="Grigoriev I.V."/>
        </authorList>
    </citation>
    <scope>NUCLEOTIDE SEQUENCE [LARGE SCALE GENOMIC DNA]</scope>
    <source>
        <strain evidence="9 10">NRRL Y-17943</strain>
    </source>
</reference>
<evidence type="ECO:0000259" key="8">
    <source>
        <dbReference type="PROSITE" id="PS50066"/>
    </source>
</evidence>
<dbReference type="InterPro" id="IPR036879">
    <property type="entry name" value="TF_MADSbox_sf"/>
</dbReference>
<feature type="region of interest" description="Disordered" evidence="7">
    <location>
        <begin position="89"/>
        <end position="315"/>
    </location>
</feature>
<dbReference type="PANTHER" id="PTHR11945">
    <property type="entry name" value="MADS BOX PROTEIN"/>
    <property type="match status" value="1"/>
</dbReference>
<dbReference type="PRINTS" id="PR00404">
    <property type="entry name" value="MADSDOMAIN"/>
</dbReference>
<dbReference type="STRING" id="4999.A0A1Y1U8I8"/>
<feature type="domain" description="MADS-box" evidence="8">
    <location>
        <begin position="1"/>
        <end position="61"/>
    </location>
</feature>
<dbReference type="RefSeq" id="XP_021868106.1">
    <property type="nucleotide sequence ID" value="XM_022012165.1"/>
</dbReference>
<keyword evidence="4" id="KW-0804">Transcription</keyword>
<feature type="compositionally biased region" description="Polar residues" evidence="7">
    <location>
        <begin position="304"/>
        <end position="315"/>
    </location>
</feature>
<evidence type="ECO:0000256" key="3">
    <source>
        <dbReference type="ARBA" id="ARBA00023125"/>
    </source>
</evidence>
<evidence type="ECO:0000313" key="10">
    <source>
        <dbReference type="Proteomes" id="UP000193218"/>
    </source>
</evidence>
<feature type="compositionally biased region" description="Basic and acidic residues" evidence="7">
    <location>
        <begin position="536"/>
        <end position="548"/>
    </location>
</feature>
<comment type="subcellular location">
    <subcellularLocation>
        <location evidence="1">Nucleus</location>
    </subcellularLocation>
</comment>
<feature type="compositionally biased region" description="Acidic residues" evidence="7">
    <location>
        <begin position="89"/>
        <end position="101"/>
    </location>
</feature>
<evidence type="ECO:0000256" key="4">
    <source>
        <dbReference type="ARBA" id="ARBA00023163"/>
    </source>
</evidence>
<comment type="similarity">
    <text evidence="6">Belongs to the MEF2 family.</text>
</comment>
<dbReference type="OrthoDB" id="1898716at2759"/>
<evidence type="ECO:0000256" key="2">
    <source>
        <dbReference type="ARBA" id="ARBA00023015"/>
    </source>
</evidence>
<dbReference type="Pfam" id="PF00319">
    <property type="entry name" value="SRF-TF"/>
    <property type="match status" value="1"/>
</dbReference>
<dbReference type="InterPro" id="IPR002100">
    <property type="entry name" value="TF_MADSbox"/>
</dbReference>
<evidence type="ECO:0000256" key="7">
    <source>
        <dbReference type="SAM" id="MobiDB-lite"/>
    </source>
</evidence>
<keyword evidence="2" id="KW-0805">Transcription regulation</keyword>
<dbReference type="SMART" id="SM00432">
    <property type="entry name" value="MADS"/>
    <property type="match status" value="1"/>
</dbReference>
<evidence type="ECO:0000313" key="9">
    <source>
        <dbReference type="EMBL" id="ORX33807.1"/>
    </source>
</evidence>
<proteinExistence type="inferred from homology"/>
<feature type="region of interest" description="Disordered" evidence="7">
    <location>
        <begin position="405"/>
        <end position="567"/>
    </location>
</feature>
<feature type="compositionally biased region" description="Basic and acidic residues" evidence="7">
    <location>
        <begin position="139"/>
        <end position="153"/>
    </location>
</feature>
<dbReference type="EMBL" id="NBSH01000017">
    <property type="protein sequence ID" value="ORX33807.1"/>
    <property type="molecule type" value="Genomic_DNA"/>
</dbReference>
<dbReference type="Proteomes" id="UP000193218">
    <property type="component" value="Unassembled WGS sequence"/>
</dbReference>
<protein>
    <recommendedName>
        <fullName evidence="8">MADS-box domain-containing protein</fullName>
    </recommendedName>
</protein>
<evidence type="ECO:0000256" key="5">
    <source>
        <dbReference type="ARBA" id="ARBA00023242"/>
    </source>
</evidence>
<sequence>MGRKKIEIRPLHDERNRNVTFLKRKAGLMKKAWELSVLCGADVSIVIFSAAGKAFEFSSKELDSEIDRYLEYEGVIERRRAPEFAAMAEADEEDDDDDDDAPNSRRGSLAKPGVTKSLKGKESYKPKMHSQAELNRLISRRDKDRGKDRDRERHRSSKEKHRVRETDYGRKPVLSRGIIGDDGDSSNGSGLSEDDEDDYARADKRKRKSRETSSRHRDASIAGLQYAMNMHQRPSSAQSQHATQANGATAGRLPGNAYNYHVQHPSQLDYSREYSSQPQGHYSSGPSYAQPASSSYNHDRSPMSYMNTMSGSTAQPLMNHTHTLPAPVPMAPGGPTTLSSSQYVPSNMQWDPALLARYAEFQLHQNHQRQQRALLEQQRQQLADLGIPVEDKSLLDQLFGNNASGNGAHNGGGSAANSVPASGPLTGDSHNEPMNTGSAPPILMGDQEDDLMSRHNADPGSAHHSFESTRQSFDSNHHAFEWPNVGAPPADRGDDSHPQNAGQHGGERDEGLYKQLSALVNASHRGGPGADDGHEDVDRRMKEEHWGPDDFQPFPSPASAGDLRAAR</sequence>
<evidence type="ECO:0000256" key="6">
    <source>
        <dbReference type="ARBA" id="ARBA00025805"/>
    </source>
</evidence>
<keyword evidence="3" id="KW-0238">DNA-binding</keyword>
<dbReference type="GO" id="GO:0046983">
    <property type="term" value="F:protein dimerization activity"/>
    <property type="evidence" value="ECO:0007669"/>
    <property type="project" value="InterPro"/>
</dbReference>
<accession>A0A1Y1U8I8</accession>
<dbReference type="GeneID" id="33553973"/>
<evidence type="ECO:0000256" key="1">
    <source>
        <dbReference type="ARBA" id="ARBA00004123"/>
    </source>
</evidence>
<dbReference type="PANTHER" id="PTHR11945:SF534">
    <property type="entry name" value="MYOCYTE-SPECIFIC ENHANCER FACTOR 2"/>
    <property type="match status" value="1"/>
</dbReference>
<name>A0A1Y1U8I8_9TREE</name>
<comment type="caution">
    <text evidence="9">The sequence shown here is derived from an EMBL/GenBank/DDBJ whole genome shotgun (WGS) entry which is preliminary data.</text>
</comment>
<dbReference type="AlphaFoldDB" id="A0A1Y1U8I8"/>